<protein>
    <submittedName>
        <fullName evidence="1">Uncharacterized protein</fullName>
    </submittedName>
</protein>
<dbReference type="Gene3D" id="3.40.30.10">
    <property type="entry name" value="Glutaredoxin"/>
    <property type="match status" value="1"/>
</dbReference>
<organism evidence="1">
    <name type="scientific">Compsopogon caeruleus</name>
    <dbReference type="NCBI Taxonomy" id="31354"/>
    <lineage>
        <taxon>Eukaryota</taxon>
        <taxon>Rhodophyta</taxon>
        <taxon>Compsopogonophyceae</taxon>
        <taxon>Compsopogonales</taxon>
        <taxon>Compsopogonaceae</taxon>
        <taxon>Compsopogon</taxon>
    </lineage>
</organism>
<dbReference type="SUPFAM" id="SSF52833">
    <property type="entry name" value="Thioredoxin-like"/>
    <property type="match status" value="1"/>
</dbReference>
<accession>A0A7S1TES9</accession>
<proteinExistence type="predicted"/>
<dbReference type="InterPro" id="IPR036249">
    <property type="entry name" value="Thioredoxin-like_sf"/>
</dbReference>
<dbReference type="AlphaFoldDB" id="A0A7S1TES9"/>
<name>A0A7S1TES9_9RHOD</name>
<sequence>MGSFWPKRKLMMKNVSGDVKGAESDVVASVSKGVQRSGSDNPGPVEEGLVQWAHRDVDKALEDSRFTQKPVFLLFQEIPGCATCTTFGRVVLSSPRLVEAIETLFVSCVINNRGQTESDRQALQRFGEPMLNNPVVRLLESEGKDLLPRKGGIYSASELLSRMHEALKKFSSSSSIPTWFSFYCDEVRLSWKRSLKPVSLETAVFYMGCFWEGEKALGLLTLPEFGSCPIISTFSTWRGVYEVVEVEFEQTELSFSSLLQRVKQSLSVRSVGGVIPVTSKQREIAIKILGSNRVVEDRATSAETATEQGRTSAERDRKYYLRQFLHQDKTKLGFLSERQQIMTNALLGRNSKTGLQWTAVVSPRQLHALGVTQK</sequence>
<dbReference type="Pfam" id="PF13899">
    <property type="entry name" value="Thioredoxin_7"/>
    <property type="match status" value="1"/>
</dbReference>
<evidence type="ECO:0000313" key="1">
    <source>
        <dbReference type="EMBL" id="CAD9233752.1"/>
    </source>
</evidence>
<dbReference type="SUPFAM" id="SSF55068">
    <property type="entry name" value="Peptide methionine sulfoxide reductase"/>
    <property type="match status" value="1"/>
</dbReference>
<gene>
    <name evidence="1" type="ORF">CCAE0312_LOCUS5838</name>
</gene>
<reference evidence="1" key="1">
    <citation type="submission" date="2021-01" db="EMBL/GenBank/DDBJ databases">
        <authorList>
            <person name="Corre E."/>
            <person name="Pelletier E."/>
            <person name="Niang G."/>
            <person name="Scheremetjew M."/>
            <person name="Finn R."/>
            <person name="Kale V."/>
            <person name="Holt S."/>
            <person name="Cochrane G."/>
            <person name="Meng A."/>
            <person name="Brown T."/>
            <person name="Cohen L."/>
        </authorList>
    </citation>
    <scope>NUCLEOTIDE SEQUENCE</scope>
    <source>
        <strain evidence="1">SAG 36.94</strain>
    </source>
</reference>
<dbReference type="InterPro" id="IPR036509">
    <property type="entry name" value="Met_Sox_Rdtase_MsrA_sf"/>
</dbReference>
<dbReference type="EMBL" id="HBGH01010557">
    <property type="protein sequence ID" value="CAD9233752.1"/>
    <property type="molecule type" value="Transcribed_RNA"/>
</dbReference>
<dbReference type="GO" id="GO:0008113">
    <property type="term" value="F:peptide-methionine (S)-S-oxide reductase activity"/>
    <property type="evidence" value="ECO:0007669"/>
    <property type="project" value="InterPro"/>
</dbReference>